<feature type="domain" description="HTH cro/C1-type" evidence="1">
    <location>
        <begin position="55"/>
        <end position="110"/>
    </location>
</feature>
<dbReference type="SUPFAM" id="SSF47413">
    <property type="entry name" value="lambda repressor-like DNA-binding domains"/>
    <property type="match status" value="1"/>
</dbReference>
<organism evidence="2 3">
    <name type="scientific">Sphingomonas palmae</name>
    <dbReference type="NCBI Taxonomy" id="1855283"/>
    <lineage>
        <taxon>Bacteria</taxon>
        <taxon>Pseudomonadati</taxon>
        <taxon>Pseudomonadota</taxon>
        <taxon>Alphaproteobacteria</taxon>
        <taxon>Sphingomonadales</taxon>
        <taxon>Sphingomonadaceae</taxon>
        <taxon>Sphingomonas</taxon>
    </lineage>
</organism>
<accession>A0A1H7V4T3</accession>
<dbReference type="Gene3D" id="1.10.260.40">
    <property type="entry name" value="lambda repressor-like DNA-binding domains"/>
    <property type="match status" value="1"/>
</dbReference>
<dbReference type="RefSeq" id="WP_093008076.1">
    <property type="nucleotide sequence ID" value="NZ_FNZZ01000009.1"/>
</dbReference>
<dbReference type="InterPro" id="IPR001387">
    <property type="entry name" value="Cro/C1-type_HTH"/>
</dbReference>
<dbReference type="SMART" id="SM00530">
    <property type="entry name" value="HTH_XRE"/>
    <property type="match status" value="1"/>
</dbReference>
<dbReference type="CDD" id="cd00093">
    <property type="entry name" value="HTH_XRE"/>
    <property type="match status" value="1"/>
</dbReference>
<evidence type="ECO:0000259" key="1">
    <source>
        <dbReference type="PROSITE" id="PS50943"/>
    </source>
</evidence>
<evidence type="ECO:0000313" key="2">
    <source>
        <dbReference type="EMBL" id="SEM04272.1"/>
    </source>
</evidence>
<dbReference type="AlphaFoldDB" id="A0A1H7V4T3"/>
<dbReference type="InterPro" id="IPR010982">
    <property type="entry name" value="Lambda_DNA-bd_dom_sf"/>
</dbReference>
<dbReference type="OrthoDB" id="7851911at2"/>
<dbReference type="Pfam" id="PF12844">
    <property type="entry name" value="HTH_19"/>
    <property type="match status" value="1"/>
</dbReference>
<reference evidence="3" key="1">
    <citation type="submission" date="2016-10" db="EMBL/GenBank/DDBJ databases">
        <authorList>
            <person name="Varghese N."/>
            <person name="Submissions S."/>
        </authorList>
    </citation>
    <scope>NUCLEOTIDE SEQUENCE [LARGE SCALE GENOMIC DNA]</scope>
    <source>
        <strain evidence="3">JS21-1</strain>
    </source>
</reference>
<evidence type="ECO:0000313" key="3">
    <source>
        <dbReference type="Proteomes" id="UP000199214"/>
    </source>
</evidence>
<dbReference type="EMBL" id="FNZZ01000009">
    <property type="protein sequence ID" value="SEM04272.1"/>
    <property type="molecule type" value="Genomic_DNA"/>
</dbReference>
<dbReference type="STRING" id="1855283.SAMN05216382_3166"/>
<sequence>MKVEITKEWCLRMSQIEGNAEIGAGLHSIDPIFDGEAMSDDKSNQDTGIAFGRFVRLMRRNKGLTLEKLAEDADLEISELIEIEDDSHHKPELRTVYQLANFFDIPRNNLLQVAGLVTAKNDNIASEAVRFAARSEAVTALTQQERIALEEFISVLSKED</sequence>
<dbReference type="Proteomes" id="UP000199214">
    <property type="component" value="Unassembled WGS sequence"/>
</dbReference>
<gene>
    <name evidence="2" type="ORF">SAMN05216382_3166</name>
</gene>
<proteinExistence type="predicted"/>
<keyword evidence="3" id="KW-1185">Reference proteome</keyword>
<dbReference type="GO" id="GO:0003677">
    <property type="term" value="F:DNA binding"/>
    <property type="evidence" value="ECO:0007669"/>
    <property type="project" value="InterPro"/>
</dbReference>
<name>A0A1H7V4T3_9SPHN</name>
<dbReference type="PROSITE" id="PS50943">
    <property type="entry name" value="HTH_CROC1"/>
    <property type="match status" value="1"/>
</dbReference>
<protein>
    <submittedName>
        <fullName evidence="2">Transcriptional regulator, contains XRE-family HTH domain</fullName>
    </submittedName>
</protein>